<dbReference type="RefSeq" id="WP_145431753.1">
    <property type="nucleotide sequence ID" value="NZ_CP036339.1"/>
</dbReference>
<dbReference type="AlphaFoldDB" id="A0A517TUW0"/>
<keyword evidence="3" id="KW-1185">Reference proteome</keyword>
<keyword evidence="1" id="KW-0732">Signal</keyword>
<reference evidence="2 3" key="1">
    <citation type="submission" date="2019-02" db="EMBL/GenBank/DDBJ databases">
        <title>Deep-cultivation of Planctomycetes and their phenomic and genomic characterization uncovers novel biology.</title>
        <authorList>
            <person name="Wiegand S."/>
            <person name="Jogler M."/>
            <person name="Boedeker C."/>
            <person name="Pinto D."/>
            <person name="Vollmers J."/>
            <person name="Rivas-Marin E."/>
            <person name="Kohn T."/>
            <person name="Peeters S.H."/>
            <person name="Heuer A."/>
            <person name="Rast P."/>
            <person name="Oberbeckmann S."/>
            <person name="Bunk B."/>
            <person name="Jeske O."/>
            <person name="Meyerdierks A."/>
            <person name="Storesund J.E."/>
            <person name="Kallscheuer N."/>
            <person name="Luecker S."/>
            <person name="Lage O.M."/>
            <person name="Pohl T."/>
            <person name="Merkel B.J."/>
            <person name="Hornburger P."/>
            <person name="Mueller R.-W."/>
            <person name="Bruemmer F."/>
            <person name="Labrenz M."/>
            <person name="Spormann A.M."/>
            <person name="Op den Camp H."/>
            <person name="Overmann J."/>
            <person name="Amann R."/>
            <person name="Jetten M.S.M."/>
            <person name="Mascher T."/>
            <person name="Medema M.H."/>
            <person name="Devos D.P."/>
            <person name="Kaster A.-K."/>
            <person name="Ovreas L."/>
            <person name="Rohde M."/>
            <person name="Galperin M.Y."/>
            <person name="Jogler C."/>
        </authorList>
    </citation>
    <scope>NUCLEOTIDE SEQUENCE [LARGE SCALE GENOMIC DNA]</scope>
    <source>
        <strain evidence="2 3">I41</strain>
    </source>
</reference>
<evidence type="ECO:0000313" key="3">
    <source>
        <dbReference type="Proteomes" id="UP000317909"/>
    </source>
</evidence>
<evidence type="ECO:0000256" key="1">
    <source>
        <dbReference type="SAM" id="SignalP"/>
    </source>
</evidence>
<dbReference type="OrthoDB" id="9866894at2"/>
<dbReference type="Proteomes" id="UP000317909">
    <property type="component" value="Chromosome"/>
</dbReference>
<feature type="signal peptide" evidence="1">
    <location>
        <begin position="1"/>
        <end position="24"/>
    </location>
</feature>
<organism evidence="2 3">
    <name type="scientific">Lacipirellula limnantheis</name>
    <dbReference type="NCBI Taxonomy" id="2528024"/>
    <lineage>
        <taxon>Bacteria</taxon>
        <taxon>Pseudomonadati</taxon>
        <taxon>Planctomycetota</taxon>
        <taxon>Planctomycetia</taxon>
        <taxon>Pirellulales</taxon>
        <taxon>Lacipirellulaceae</taxon>
        <taxon>Lacipirellula</taxon>
    </lineage>
</organism>
<sequence length="120" mass="13060" precursor="true">MSSPRLIGVALLLIAGAAAAPSSAQQPPTYARMRQGADDWNARGGGFGYAFPSYMYGGYFPTFGPPVVVTGSYYQRPYPAHFEFARTRWGGAPPEPAYQQEMMRRSDFPCANDVTPTPAE</sequence>
<protein>
    <submittedName>
        <fullName evidence="2">Uncharacterized protein</fullName>
    </submittedName>
</protein>
<proteinExistence type="predicted"/>
<evidence type="ECO:0000313" key="2">
    <source>
        <dbReference type="EMBL" id="QDT72159.1"/>
    </source>
</evidence>
<dbReference type="EMBL" id="CP036339">
    <property type="protein sequence ID" value="QDT72159.1"/>
    <property type="molecule type" value="Genomic_DNA"/>
</dbReference>
<gene>
    <name evidence="2" type="ORF">I41_13260</name>
</gene>
<name>A0A517TUW0_9BACT</name>
<accession>A0A517TUW0</accession>
<dbReference type="KEGG" id="llh:I41_13260"/>
<feature type="chain" id="PRO_5022139944" evidence="1">
    <location>
        <begin position="25"/>
        <end position="120"/>
    </location>
</feature>